<evidence type="ECO:0000256" key="2">
    <source>
        <dbReference type="ARBA" id="ARBA00022692"/>
    </source>
</evidence>
<dbReference type="PANTHER" id="PTHR15549:SF26">
    <property type="entry name" value="AXIAL BUDDING PATTERN PROTEIN 2-RELATED"/>
    <property type="match status" value="1"/>
</dbReference>
<proteinExistence type="predicted"/>
<feature type="transmembrane region" description="Helical" evidence="6">
    <location>
        <begin position="211"/>
        <end position="234"/>
    </location>
</feature>
<sequence length="283" mass="30129">MEFNIYKAIFGICFLYLSAVQAQQSADFGSVWVVPDGTQSDLSQTFRQGLTIQITWLGAPVDYQFDTLTNLWVTSWEYEKTAYSQLLEGNINSNDSGTHDWTIDIPNSVLGKTAKFVLRFKDLNPAFNPDSRDVSSPGFLVITGDSSSSSQTSTSTSTTSSSSSTITSSPTLSSFAVSSTQASTSATGTIGSSTAADTTYRGKSTKLSGGMAAGVAVASVVALCAVAGLAYFLYKQRKNKRDSAAGSLTSPPTYHETSKQQPAVLPEKPVELGDERQPVELQG</sequence>
<evidence type="ECO:0000256" key="6">
    <source>
        <dbReference type="SAM" id="Phobius"/>
    </source>
</evidence>
<dbReference type="PANTHER" id="PTHR15549">
    <property type="entry name" value="PAIRED IMMUNOGLOBULIN-LIKE TYPE 2 RECEPTOR"/>
    <property type="match status" value="1"/>
</dbReference>
<dbReference type="OrthoDB" id="3689214at2759"/>
<evidence type="ECO:0000256" key="1">
    <source>
        <dbReference type="ARBA" id="ARBA00004167"/>
    </source>
</evidence>
<dbReference type="AlphaFoldDB" id="A0A4Y8DEJ7"/>
<evidence type="ECO:0000256" key="7">
    <source>
        <dbReference type="SAM" id="SignalP"/>
    </source>
</evidence>
<feature type="region of interest" description="Disordered" evidence="5">
    <location>
        <begin position="144"/>
        <end position="171"/>
    </location>
</feature>
<feature type="compositionally biased region" description="Low complexity" evidence="5">
    <location>
        <begin position="146"/>
        <end position="171"/>
    </location>
</feature>
<dbReference type="GO" id="GO:0071944">
    <property type="term" value="C:cell periphery"/>
    <property type="evidence" value="ECO:0007669"/>
    <property type="project" value="UniProtKB-ARBA"/>
</dbReference>
<organism evidence="8 9">
    <name type="scientific">Botryotinia calthae</name>
    <dbReference type="NCBI Taxonomy" id="38488"/>
    <lineage>
        <taxon>Eukaryota</taxon>
        <taxon>Fungi</taxon>
        <taxon>Dikarya</taxon>
        <taxon>Ascomycota</taxon>
        <taxon>Pezizomycotina</taxon>
        <taxon>Leotiomycetes</taxon>
        <taxon>Helotiales</taxon>
        <taxon>Sclerotiniaceae</taxon>
        <taxon>Botryotinia</taxon>
    </lineage>
</organism>
<keyword evidence="7" id="KW-0732">Signal</keyword>
<reference evidence="8 9" key="1">
    <citation type="submission" date="2017-11" db="EMBL/GenBank/DDBJ databases">
        <title>Comparative genomics of Botrytis spp.</title>
        <authorList>
            <person name="Valero-Jimenez C.A."/>
            <person name="Tapia P."/>
            <person name="Veloso J."/>
            <person name="Silva-Moreno E."/>
            <person name="Staats M."/>
            <person name="Valdes J.H."/>
            <person name="Van Kan J.A.L."/>
        </authorList>
    </citation>
    <scope>NUCLEOTIDE SEQUENCE [LARGE SCALE GENOMIC DNA]</scope>
    <source>
        <strain evidence="8 9">MUCL2830</strain>
    </source>
</reference>
<keyword evidence="9" id="KW-1185">Reference proteome</keyword>
<dbReference type="GO" id="GO:0016020">
    <property type="term" value="C:membrane"/>
    <property type="evidence" value="ECO:0007669"/>
    <property type="project" value="UniProtKB-SubCell"/>
</dbReference>
<evidence type="ECO:0000256" key="3">
    <source>
        <dbReference type="ARBA" id="ARBA00022989"/>
    </source>
</evidence>
<dbReference type="STRING" id="38488.A0A4Y8DEJ7"/>
<feature type="region of interest" description="Disordered" evidence="5">
    <location>
        <begin position="239"/>
        <end position="283"/>
    </location>
</feature>
<comment type="subcellular location">
    <subcellularLocation>
        <location evidence="1">Membrane</location>
        <topology evidence="1">Single-pass membrane protein</topology>
    </subcellularLocation>
</comment>
<gene>
    <name evidence="8" type="ORF">BOTCAL_0022g00520</name>
</gene>
<evidence type="ECO:0000256" key="4">
    <source>
        <dbReference type="ARBA" id="ARBA00023136"/>
    </source>
</evidence>
<comment type="caution">
    <text evidence="8">The sequence shown here is derived from an EMBL/GenBank/DDBJ whole genome shotgun (WGS) entry which is preliminary data.</text>
</comment>
<evidence type="ECO:0000313" key="9">
    <source>
        <dbReference type="Proteomes" id="UP000297299"/>
    </source>
</evidence>
<evidence type="ECO:0000313" key="8">
    <source>
        <dbReference type="EMBL" id="TEY84077.1"/>
    </source>
</evidence>
<evidence type="ECO:0008006" key="10">
    <source>
        <dbReference type="Google" id="ProtNLM"/>
    </source>
</evidence>
<feature type="chain" id="PRO_5021455785" description="Mid2 domain-containing protein" evidence="7">
    <location>
        <begin position="23"/>
        <end position="283"/>
    </location>
</feature>
<name>A0A4Y8DEJ7_9HELO</name>
<dbReference type="Proteomes" id="UP000297299">
    <property type="component" value="Unassembled WGS sequence"/>
</dbReference>
<dbReference type="InterPro" id="IPR051694">
    <property type="entry name" value="Immunoregulatory_rcpt-like"/>
</dbReference>
<keyword evidence="4 6" id="KW-0472">Membrane</keyword>
<dbReference type="EMBL" id="PHWZ01000022">
    <property type="protein sequence ID" value="TEY84077.1"/>
    <property type="molecule type" value="Genomic_DNA"/>
</dbReference>
<protein>
    <recommendedName>
        <fullName evidence="10">Mid2 domain-containing protein</fullName>
    </recommendedName>
</protein>
<feature type="signal peptide" evidence="7">
    <location>
        <begin position="1"/>
        <end position="22"/>
    </location>
</feature>
<keyword evidence="2 6" id="KW-0812">Transmembrane</keyword>
<accession>A0A4Y8DEJ7</accession>
<feature type="compositionally biased region" description="Basic and acidic residues" evidence="5">
    <location>
        <begin position="268"/>
        <end position="283"/>
    </location>
</feature>
<evidence type="ECO:0000256" key="5">
    <source>
        <dbReference type="SAM" id="MobiDB-lite"/>
    </source>
</evidence>
<keyword evidence="3 6" id="KW-1133">Transmembrane helix</keyword>